<dbReference type="Proteomes" id="UP000694255">
    <property type="component" value="Unassembled WGS sequence"/>
</dbReference>
<name>A0A8J5QGL4_9ASCO</name>
<keyword evidence="2" id="KW-1185">Reference proteome</keyword>
<organism evidence="1 2">
    <name type="scientific">[Candida] subhashii</name>
    <dbReference type="NCBI Taxonomy" id="561895"/>
    <lineage>
        <taxon>Eukaryota</taxon>
        <taxon>Fungi</taxon>
        <taxon>Dikarya</taxon>
        <taxon>Ascomycota</taxon>
        <taxon>Saccharomycotina</taxon>
        <taxon>Pichiomycetes</taxon>
        <taxon>Debaryomycetaceae</taxon>
        <taxon>Spathaspora</taxon>
    </lineage>
</organism>
<dbReference type="GeneID" id="73472302"/>
<dbReference type="RefSeq" id="XP_049261215.1">
    <property type="nucleotide sequence ID" value="XM_049409576.1"/>
</dbReference>
<evidence type="ECO:0000313" key="2">
    <source>
        <dbReference type="Proteomes" id="UP000694255"/>
    </source>
</evidence>
<proteinExistence type="predicted"/>
<evidence type="ECO:0000313" key="1">
    <source>
        <dbReference type="EMBL" id="KAG7660982.1"/>
    </source>
</evidence>
<gene>
    <name evidence="1" type="ORF">J8A68_005502</name>
</gene>
<protein>
    <submittedName>
        <fullName evidence="1">Uncharacterized protein</fullName>
    </submittedName>
</protein>
<comment type="caution">
    <text evidence="1">The sequence shown here is derived from an EMBL/GenBank/DDBJ whole genome shotgun (WGS) entry which is preliminary data.</text>
</comment>
<sequence length="224" mass="25803">MGFYKFFLRGTLHLPIDILELIFGYTPTTHLWAYSNIPIINEHPIRALNVRKVQITVGKDLYKLVAHDYKIGEQWGMIPTGDETLLGRFSDHEKVVLSNLPNLTRVKIDSRDKQLKSFECELPQNVRALGWRYDELNSLKIKQPKLSLANLSLNNIRSLGELDLPDSVQEVALSMQRLAYGTSEGRAYENRLPVDLKRLDLSANNMDTQSFNKLNLKRFRQCIC</sequence>
<accession>A0A8J5QGL4</accession>
<dbReference type="EMBL" id="JAGSYN010000271">
    <property type="protein sequence ID" value="KAG7660982.1"/>
    <property type="molecule type" value="Genomic_DNA"/>
</dbReference>
<dbReference type="AlphaFoldDB" id="A0A8J5QGL4"/>
<reference evidence="1 2" key="1">
    <citation type="journal article" date="2021" name="DNA Res.">
        <title>Genome analysis of Candida subhashii reveals its hybrid nature and dual mitochondrial genome conformations.</title>
        <authorList>
            <person name="Mixao V."/>
            <person name="Hegedusova E."/>
            <person name="Saus E."/>
            <person name="Pryszcz L.P."/>
            <person name="Cillingova A."/>
            <person name="Nosek J."/>
            <person name="Gabaldon T."/>
        </authorList>
    </citation>
    <scope>NUCLEOTIDE SEQUENCE [LARGE SCALE GENOMIC DNA]</scope>
    <source>
        <strain evidence="1 2">CBS 10753</strain>
    </source>
</reference>